<dbReference type="InterPro" id="IPR025607">
    <property type="entry name" value="Ribosomal_uL18_C_euk"/>
</dbReference>
<protein>
    <submittedName>
        <fullName evidence="8">Ribosomal protein L5</fullName>
    </submittedName>
</protein>
<name>A0AAW2ZMI2_9EUKA</name>
<accession>A0AAW2ZMI2</accession>
<keyword evidence="9" id="KW-1185">Reference proteome</keyword>
<dbReference type="GO" id="GO:0000027">
    <property type="term" value="P:ribosomal large subunit assembly"/>
    <property type="evidence" value="ECO:0007669"/>
    <property type="project" value="TreeGrafter"/>
</dbReference>
<comment type="similarity">
    <text evidence="2">Belongs to the universal ribosomal protein uL18 family.</text>
</comment>
<reference evidence="8 9" key="1">
    <citation type="submission" date="2024-03" db="EMBL/GenBank/DDBJ databases">
        <title>The Acrasis kona genome and developmental transcriptomes reveal deep origins of eukaryotic multicellular pathways.</title>
        <authorList>
            <person name="Sheikh S."/>
            <person name="Fu C.-J."/>
            <person name="Brown M.W."/>
            <person name="Baldauf S.L."/>
        </authorList>
    </citation>
    <scope>NUCLEOTIDE SEQUENCE [LARGE SCALE GENOMIC DNA]</scope>
    <source>
        <strain evidence="8 9">ATCC MYA-3509</strain>
    </source>
</reference>
<dbReference type="GO" id="GO:0022625">
    <property type="term" value="C:cytosolic large ribosomal subunit"/>
    <property type="evidence" value="ECO:0007669"/>
    <property type="project" value="TreeGrafter"/>
</dbReference>
<organism evidence="8 9">
    <name type="scientific">Acrasis kona</name>
    <dbReference type="NCBI Taxonomy" id="1008807"/>
    <lineage>
        <taxon>Eukaryota</taxon>
        <taxon>Discoba</taxon>
        <taxon>Heterolobosea</taxon>
        <taxon>Tetramitia</taxon>
        <taxon>Eutetramitia</taxon>
        <taxon>Acrasidae</taxon>
        <taxon>Acrasis</taxon>
    </lineage>
</organism>
<evidence type="ECO:0000256" key="4">
    <source>
        <dbReference type="ARBA" id="ARBA00022980"/>
    </source>
</evidence>
<dbReference type="AlphaFoldDB" id="A0AAW2ZMI2"/>
<dbReference type="HAMAP" id="MF_01337_A">
    <property type="entry name" value="Ribosomal_uL18_A"/>
    <property type="match status" value="1"/>
</dbReference>
<dbReference type="EMBL" id="JAOPGA020001709">
    <property type="protein sequence ID" value="KAL0490720.1"/>
    <property type="molecule type" value="Genomic_DNA"/>
</dbReference>
<evidence type="ECO:0000256" key="2">
    <source>
        <dbReference type="ARBA" id="ARBA00007116"/>
    </source>
</evidence>
<evidence type="ECO:0000313" key="9">
    <source>
        <dbReference type="Proteomes" id="UP001431209"/>
    </source>
</evidence>
<dbReference type="PANTHER" id="PTHR23410">
    <property type="entry name" value="RIBOSOMAL PROTEIN L5-RELATED"/>
    <property type="match status" value="1"/>
</dbReference>
<dbReference type="CDD" id="cd00432">
    <property type="entry name" value="Ribosomal_L18_L5e"/>
    <property type="match status" value="1"/>
</dbReference>
<feature type="domain" description="Large ribosomal subunit protein uL18 C-terminal eukaryotes" evidence="7">
    <location>
        <begin position="238"/>
        <end position="293"/>
    </location>
</feature>
<gene>
    <name evidence="8" type="ORF">AKO1_009683</name>
</gene>
<dbReference type="InterPro" id="IPR057268">
    <property type="entry name" value="Ribosomal_L18"/>
</dbReference>
<comment type="subcellular location">
    <subcellularLocation>
        <location evidence="1">Cytoplasm</location>
    </subcellularLocation>
</comment>
<dbReference type="Proteomes" id="UP001431209">
    <property type="component" value="Unassembled WGS sequence"/>
</dbReference>
<comment type="caution">
    <text evidence="8">The sequence shown here is derived from an EMBL/GenBank/DDBJ whole genome shotgun (WGS) entry which is preliminary data.</text>
</comment>
<dbReference type="GO" id="GO:0008097">
    <property type="term" value="F:5S rRNA binding"/>
    <property type="evidence" value="ECO:0007669"/>
    <property type="project" value="InterPro"/>
</dbReference>
<dbReference type="Pfam" id="PF14204">
    <property type="entry name" value="Ribosomal_L18_c"/>
    <property type="match status" value="1"/>
</dbReference>
<evidence type="ECO:0000313" key="8">
    <source>
        <dbReference type="EMBL" id="KAL0490720.1"/>
    </source>
</evidence>
<keyword evidence="5" id="KW-0687">Ribonucleoprotein</keyword>
<dbReference type="InterPro" id="IPR005485">
    <property type="entry name" value="Rbsml_uL18_euk_arch"/>
</dbReference>
<dbReference type="PRINTS" id="PR00058">
    <property type="entry name" value="RIBOSOMALL5"/>
</dbReference>
<evidence type="ECO:0000256" key="5">
    <source>
        <dbReference type="ARBA" id="ARBA00023274"/>
    </source>
</evidence>
<dbReference type="GO" id="GO:0006412">
    <property type="term" value="P:translation"/>
    <property type="evidence" value="ECO:0007669"/>
    <property type="project" value="InterPro"/>
</dbReference>
<feature type="region of interest" description="Disordered" evidence="6">
    <location>
        <begin position="279"/>
        <end position="301"/>
    </location>
</feature>
<proteinExistence type="inferred from homology"/>
<keyword evidence="3" id="KW-0963">Cytoplasm</keyword>
<sequence length="301" mass="34642">MVFVKIVKNKAYFKRYQVKFRRRREGKTDYRARQKLITQDKTKYNAPKYRFVVRVTNKDVICQIVTSKIIGDNVMAAAYSHELPRFGLKTGLTNYAACYATGLLLGRRLLQKIGLDKKYEGLKETDGSLESKDKDALTGKNRPFKCYLDVGLARTTTGARIFGALKGASDAGLYVPHNERRFPGYNKAKKSYDPKVHRERIYGVHVAKYMKSLSEKSDEQYKAVFSKYIKEGVDHKSVEGLYKKAHAAIRANPASVKKENKRPEGYVQKRFNRKKISLKQRQLRVQAKKEKLMKKIQAGQE</sequence>
<evidence type="ECO:0000256" key="1">
    <source>
        <dbReference type="ARBA" id="ARBA00004496"/>
    </source>
</evidence>
<evidence type="ECO:0000259" key="7">
    <source>
        <dbReference type="Pfam" id="PF14204"/>
    </source>
</evidence>
<dbReference type="FunFam" id="3.30.420.100:FF:000002">
    <property type="entry name" value="60S ribosomal protein L5"/>
    <property type="match status" value="1"/>
</dbReference>
<dbReference type="PANTHER" id="PTHR23410:SF12">
    <property type="entry name" value="LARGE RIBOSOMAL SUBUNIT PROTEIN UL18"/>
    <property type="match status" value="1"/>
</dbReference>
<dbReference type="Pfam" id="PF17144">
    <property type="entry name" value="Ribosomal_L5e"/>
    <property type="match status" value="1"/>
</dbReference>
<evidence type="ECO:0000256" key="3">
    <source>
        <dbReference type="ARBA" id="ARBA00022490"/>
    </source>
</evidence>
<dbReference type="SUPFAM" id="SSF53137">
    <property type="entry name" value="Translational machinery components"/>
    <property type="match status" value="1"/>
</dbReference>
<dbReference type="Gene3D" id="3.30.420.100">
    <property type="match status" value="1"/>
</dbReference>
<keyword evidence="4 8" id="KW-0689">Ribosomal protein</keyword>
<evidence type="ECO:0000256" key="6">
    <source>
        <dbReference type="SAM" id="MobiDB-lite"/>
    </source>
</evidence>
<dbReference type="GO" id="GO:0003735">
    <property type="term" value="F:structural constituent of ribosome"/>
    <property type="evidence" value="ECO:0007669"/>
    <property type="project" value="InterPro"/>
</dbReference>